<keyword evidence="3" id="KW-1185">Reference proteome</keyword>
<comment type="caution">
    <text evidence="2">The sequence shown here is derived from an EMBL/GenBank/DDBJ whole genome shotgun (WGS) entry which is preliminary data.</text>
</comment>
<dbReference type="EMBL" id="CALTRL010003454">
    <property type="protein sequence ID" value="CAH7681188.1"/>
    <property type="molecule type" value="Genomic_DNA"/>
</dbReference>
<gene>
    <name evidence="2" type="ORF">PPACK8108_LOCUS13756</name>
</gene>
<dbReference type="AlphaFoldDB" id="A0AAV0B737"/>
<evidence type="ECO:0000256" key="1">
    <source>
        <dbReference type="SAM" id="MobiDB-lite"/>
    </source>
</evidence>
<feature type="compositionally biased region" description="Basic and acidic residues" evidence="1">
    <location>
        <begin position="8"/>
        <end position="18"/>
    </location>
</feature>
<evidence type="ECO:0000313" key="2">
    <source>
        <dbReference type="EMBL" id="CAH7681188.1"/>
    </source>
</evidence>
<feature type="region of interest" description="Disordered" evidence="1">
    <location>
        <begin position="341"/>
        <end position="363"/>
    </location>
</feature>
<proteinExistence type="predicted"/>
<feature type="region of interest" description="Disordered" evidence="1">
    <location>
        <begin position="1"/>
        <end position="22"/>
    </location>
</feature>
<dbReference type="Proteomes" id="UP001153365">
    <property type="component" value="Unassembled WGS sequence"/>
</dbReference>
<feature type="compositionally biased region" description="Basic and acidic residues" evidence="1">
    <location>
        <begin position="341"/>
        <end position="361"/>
    </location>
</feature>
<evidence type="ECO:0000313" key="3">
    <source>
        <dbReference type="Proteomes" id="UP001153365"/>
    </source>
</evidence>
<sequence length="374" mass="42205">MAAVRGGGSKDLEERDGPGDSSTRAVLDAILLEILEGDSQLKLTVEELTAKRRIKRRDQKIQKLKLKQVTIKDSEKEKTNQTIGLQMSKRLLKMNVLLHQMKNLIQRRLMMRLGSSLDKISEEDDQAKVLSNLEISGVKFCSNWVLYGSKGPVGEGSRPGAETGTYERYEHTPPHIQHQYSRKLIMKGYNDESKNFVEQEEEEGRSRKAHSQILRKTRARAGGGVLLRLWHIPKYGGNGSSLWIRVRVFNLIFKTAKSPAGLEGGIGQGICRLSELSRAIDRAGEVSTHEGYGYGPRRLMLAQSGDGCCAAAEDREGFKGLEQDKDSTRIKGQKSRGYRIKSIEDYKKKKKEQDREAENRGVRNKRIVRRKALV</sequence>
<organism evidence="2 3">
    <name type="scientific">Phakopsora pachyrhizi</name>
    <name type="common">Asian soybean rust disease fungus</name>
    <dbReference type="NCBI Taxonomy" id="170000"/>
    <lineage>
        <taxon>Eukaryota</taxon>
        <taxon>Fungi</taxon>
        <taxon>Dikarya</taxon>
        <taxon>Basidiomycota</taxon>
        <taxon>Pucciniomycotina</taxon>
        <taxon>Pucciniomycetes</taxon>
        <taxon>Pucciniales</taxon>
        <taxon>Phakopsoraceae</taxon>
        <taxon>Phakopsora</taxon>
    </lineage>
</organism>
<name>A0AAV0B737_PHAPC</name>
<protein>
    <submittedName>
        <fullName evidence="2">Uncharacterized protein</fullName>
    </submittedName>
</protein>
<reference evidence="2" key="1">
    <citation type="submission" date="2022-06" db="EMBL/GenBank/DDBJ databases">
        <authorList>
            <consortium name="SYNGENTA / RWTH Aachen University"/>
        </authorList>
    </citation>
    <scope>NUCLEOTIDE SEQUENCE</scope>
</reference>
<accession>A0AAV0B737</accession>